<evidence type="ECO:0000256" key="1">
    <source>
        <dbReference type="SAM" id="MobiDB-lite"/>
    </source>
</evidence>
<name>A0A1B1KFU5_RHOOP</name>
<evidence type="ECO:0000313" key="3">
    <source>
        <dbReference type="Proteomes" id="UP000186108"/>
    </source>
</evidence>
<dbReference type="Gene3D" id="1.20.120.520">
    <property type="entry name" value="nmb1532 protein domain like"/>
    <property type="match status" value="1"/>
</dbReference>
<dbReference type="PANTHER" id="PTHR35585">
    <property type="entry name" value="HHE DOMAIN PROTEIN (AFU_ORTHOLOGUE AFUA_4G00730)"/>
    <property type="match status" value="1"/>
</dbReference>
<protein>
    <recommendedName>
        <fullName evidence="4">Hemerythrin-like domain-containing protein</fullName>
    </recommendedName>
</protein>
<dbReference type="Proteomes" id="UP000186108">
    <property type="component" value="Chromosome"/>
</dbReference>
<reference evidence="2 3" key="1">
    <citation type="submission" date="2014-07" db="EMBL/GenBank/DDBJ databases">
        <authorList>
            <person name="Zhang J.E."/>
            <person name="Yang H."/>
            <person name="Guo J."/>
            <person name="Deng Z."/>
            <person name="Luo H."/>
            <person name="Luo M."/>
            <person name="Zhao B."/>
        </authorList>
    </citation>
    <scope>NUCLEOTIDE SEQUENCE [LARGE SCALE GENOMIC DNA]</scope>
    <source>
        <strain evidence="2 3">1CP</strain>
    </source>
</reference>
<dbReference type="AlphaFoldDB" id="A0A1B1KFU5"/>
<feature type="region of interest" description="Disordered" evidence="1">
    <location>
        <begin position="62"/>
        <end position="84"/>
    </location>
</feature>
<evidence type="ECO:0000313" key="2">
    <source>
        <dbReference type="EMBL" id="ANS31492.1"/>
    </source>
</evidence>
<sequence>MLVVELAAMEPDDERFDAKTTVLIESVEHHIEEEEQEWYPKVREELGRKQLQEMSARMLELRDKAPRLRGPSPTRRPHAPHIPCGRLRRLWA</sequence>
<proteinExistence type="predicted"/>
<accession>A0A1B1KFU5</accession>
<gene>
    <name evidence="2" type="ORF">R1CP_34410</name>
</gene>
<evidence type="ECO:0008006" key="4">
    <source>
        <dbReference type="Google" id="ProtNLM"/>
    </source>
</evidence>
<organism evidence="2 3">
    <name type="scientific">Rhodococcus opacus</name>
    <name type="common">Nocardia opaca</name>
    <dbReference type="NCBI Taxonomy" id="37919"/>
    <lineage>
        <taxon>Bacteria</taxon>
        <taxon>Bacillati</taxon>
        <taxon>Actinomycetota</taxon>
        <taxon>Actinomycetes</taxon>
        <taxon>Mycobacteriales</taxon>
        <taxon>Nocardiaceae</taxon>
        <taxon>Rhodococcus</taxon>
    </lineage>
</organism>
<dbReference type="PANTHER" id="PTHR35585:SF1">
    <property type="entry name" value="HHE DOMAIN PROTEIN (AFU_ORTHOLOGUE AFUA_4G00730)"/>
    <property type="match status" value="1"/>
</dbReference>
<dbReference type="PATRIC" id="fig|37919.13.peg.7235"/>
<dbReference type="EMBL" id="CP009111">
    <property type="protein sequence ID" value="ANS31492.1"/>
    <property type="molecule type" value="Genomic_DNA"/>
</dbReference>